<proteinExistence type="inferred from homology"/>
<dbReference type="Proteomes" id="UP000198304">
    <property type="component" value="Unassembled WGS sequence"/>
</dbReference>
<evidence type="ECO:0000256" key="10">
    <source>
        <dbReference type="SAM" id="Phobius"/>
    </source>
</evidence>
<dbReference type="GO" id="GO:0004177">
    <property type="term" value="F:aminopeptidase activity"/>
    <property type="evidence" value="ECO:0007669"/>
    <property type="project" value="UniProtKB-KW"/>
</dbReference>
<keyword evidence="5" id="KW-0031">Aminopeptidase</keyword>
<feature type="domain" description="AB hydrolase-1" evidence="11">
    <location>
        <begin position="65"/>
        <end position="206"/>
    </location>
</feature>
<evidence type="ECO:0000313" key="13">
    <source>
        <dbReference type="Proteomes" id="UP000198304"/>
    </source>
</evidence>
<keyword evidence="13" id="KW-1185">Reference proteome</keyword>
<comment type="similarity">
    <text evidence="3">Belongs to the peptidase S33 family.</text>
</comment>
<evidence type="ECO:0000256" key="6">
    <source>
        <dbReference type="ARBA" id="ARBA00022490"/>
    </source>
</evidence>
<protein>
    <recommendedName>
        <fullName evidence="4">prolyl aminopeptidase</fullName>
        <ecNumber evidence="4">3.4.11.5</ecNumber>
    </recommendedName>
    <alternativeName>
        <fullName evidence="9">Prolyl aminopeptidase</fullName>
    </alternativeName>
</protein>
<evidence type="ECO:0000256" key="1">
    <source>
        <dbReference type="ARBA" id="ARBA00001585"/>
    </source>
</evidence>
<dbReference type="InterPro" id="IPR000073">
    <property type="entry name" value="AB_hydrolase_1"/>
</dbReference>
<dbReference type="SUPFAM" id="SSF53474">
    <property type="entry name" value="alpha/beta-Hydrolases"/>
    <property type="match status" value="1"/>
</dbReference>
<dbReference type="EMBL" id="FZOJ01000015">
    <property type="protein sequence ID" value="SNS64415.1"/>
    <property type="molecule type" value="Genomic_DNA"/>
</dbReference>
<organism evidence="12 13">
    <name type="scientific">Anaerovirgula multivorans</name>
    <dbReference type="NCBI Taxonomy" id="312168"/>
    <lineage>
        <taxon>Bacteria</taxon>
        <taxon>Bacillati</taxon>
        <taxon>Bacillota</taxon>
        <taxon>Clostridia</taxon>
        <taxon>Peptostreptococcales</taxon>
        <taxon>Natronincolaceae</taxon>
        <taxon>Anaerovirgula</taxon>
    </lineage>
</organism>
<dbReference type="RefSeq" id="WP_176431400.1">
    <property type="nucleotide sequence ID" value="NZ_FZOJ01000015.1"/>
</dbReference>
<name>A0A239G608_9FIRM</name>
<keyword evidence="10" id="KW-1133">Transmembrane helix</keyword>
<dbReference type="PANTHER" id="PTHR43722:SF1">
    <property type="entry name" value="PROLINE IMINOPEPTIDASE"/>
    <property type="match status" value="1"/>
</dbReference>
<evidence type="ECO:0000256" key="8">
    <source>
        <dbReference type="ARBA" id="ARBA00022801"/>
    </source>
</evidence>
<keyword evidence="10" id="KW-0812">Transmembrane</keyword>
<dbReference type="PRINTS" id="PR00793">
    <property type="entry name" value="PROAMNOPTASE"/>
</dbReference>
<accession>A0A239G608</accession>
<sequence>MILKHKKKVIFIVVFIIIIFFPTFTPKIRDDNNKVVENSIAELSTIKLGDIDQSIMIRGNDIDNPIILFLHGGPGYSFISYARKFQSHLEENFVVVNWDQRGSGKSYSFFIDSDTMTQEQLENDTIELIDYLCDRFNREKVYIVGHSWGTVLGIETIQNVPEKVIAYVGIGQVVDDVDGEKLSYKYVLEKATEEQNEKALTELEGIGEPPYKDSRKDTFAQRKWLKKYGGFELEVITLNEIIKGSLFTPEYSWRDGVKFLIGNLYSIDTLFMNREKADFREKYTSFEVPVYFCAGRQDYNTPSILVEEYYNILEAPKKNFYWFEESAHEPHLVEEEKFSNIMLEIYEETRDNY</sequence>
<keyword evidence="10" id="KW-0472">Membrane</keyword>
<evidence type="ECO:0000256" key="7">
    <source>
        <dbReference type="ARBA" id="ARBA00022670"/>
    </source>
</evidence>
<dbReference type="GO" id="GO:0005737">
    <property type="term" value="C:cytoplasm"/>
    <property type="evidence" value="ECO:0007669"/>
    <property type="project" value="UniProtKB-SubCell"/>
</dbReference>
<evidence type="ECO:0000256" key="4">
    <source>
        <dbReference type="ARBA" id="ARBA00012568"/>
    </source>
</evidence>
<reference evidence="13" key="1">
    <citation type="submission" date="2017-06" db="EMBL/GenBank/DDBJ databases">
        <authorList>
            <person name="Varghese N."/>
            <person name="Submissions S."/>
        </authorList>
    </citation>
    <scope>NUCLEOTIDE SEQUENCE [LARGE SCALE GENOMIC DNA]</scope>
    <source>
        <strain evidence="13">SCA</strain>
    </source>
</reference>
<dbReference type="Pfam" id="PF00561">
    <property type="entry name" value="Abhydrolase_1"/>
    <property type="match status" value="1"/>
</dbReference>
<keyword evidence="8" id="KW-0378">Hydrolase</keyword>
<keyword evidence="7" id="KW-0645">Protease</keyword>
<dbReference type="EC" id="3.4.11.5" evidence="4"/>
<dbReference type="PANTHER" id="PTHR43722">
    <property type="entry name" value="PROLINE IMINOPEPTIDASE"/>
    <property type="match status" value="1"/>
</dbReference>
<dbReference type="InterPro" id="IPR002410">
    <property type="entry name" value="Peptidase_S33"/>
</dbReference>
<dbReference type="AlphaFoldDB" id="A0A239G608"/>
<dbReference type="GO" id="GO:0006508">
    <property type="term" value="P:proteolysis"/>
    <property type="evidence" value="ECO:0007669"/>
    <property type="project" value="UniProtKB-KW"/>
</dbReference>
<evidence type="ECO:0000256" key="5">
    <source>
        <dbReference type="ARBA" id="ARBA00022438"/>
    </source>
</evidence>
<gene>
    <name evidence="12" type="ORF">SAMN05446037_101574</name>
</gene>
<evidence type="ECO:0000256" key="2">
    <source>
        <dbReference type="ARBA" id="ARBA00004496"/>
    </source>
</evidence>
<comment type="subcellular location">
    <subcellularLocation>
        <location evidence="2">Cytoplasm</location>
    </subcellularLocation>
</comment>
<dbReference type="InterPro" id="IPR005944">
    <property type="entry name" value="Pro_iminopeptidase"/>
</dbReference>
<keyword evidence="6" id="KW-0963">Cytoplasm</keyword>
<evidence type="ECO:0000259" key="11">
    <source>
        <dbReference type="Pfam" id="PF00561"/>
    </source>
</evidence>
<dbReference type="InterPro" id="IPR029058">
    <property type="entry name" value="AB_hydrolase_fold"/>
</dbReference>
<feature type="transmembrane region" description="Helical" evidence="10">
    <location>
        <begin position="9"/>
        <end position="25"/>
    </location>
</feature>
<dbReference type="Gene3D" id="3.40.50.1820">
    <property type="entry name" value="alpha/beta hydrolase"/>
    <property type="match status" value="1"/>
</dbReference>
<evidence type="ECO:0000256" key="9">
    <source>
        <dbReference type="ARBA" id="ARBA00029605"/>
    </source>
</evidence>
<evidence type="ECO:0000313" key="12">
    <source>
        <dbReference type="EMBL" id="SNS64415.1"/>
    </source>
</evidence>
<comment type="catalytic activity">
    <reaction evidence="1">
        <text>Release of N-terminal proline from a peptide.</text>
        <dbReference type="EC" id="3.4.11.5"/>
    </reaction>
</comment>
<evidence type="ECO:0000256" key="3">
    <source>
        <dbReference type="ARBA" id="ARBA00010088"/>
    </source>
</evidence>